<dbReference type="RefSeq" id="WP_087915044.1">
    <property type="nucleotide sequence ID" value="NZ_CP021780.1"/>
</dbReference>
<dbReference type="Proteomes" id="UP000249890">
    <property type="component" value="Chromosome"/>
</dbReference>
<dbReference type="Pfam" id="PF13625">
    <property type="entry name" value="Helicase_C_3"/>
    <property type="match status" value="1"/>
</dbReference>
<organism evidence="2 3">
    <name type="scientific">Paenibacillus donghaensis</name>
    <dbReference type="NCBI Taxonomy" id="414771"/>
    <lineage>
        <taxon>Bacteria</taxon>
        <taxon>Bacillati</taxon>
        <taxon>Bacillota</taxon>
        <taxon>Bacilli</taxon>
        <taxon>Bacillales</taxon>
        <taxon>Paenibacillaceae</taxon>
        <taxon>Paenibacillus</taxon>
    </lineage>
</organism>
<gene>
    <name evidence="2" type="ORF">B9T62_09665</name>
</gene>
<dbReference type="InterPro" id="IPR032830">
    <property type="entry name" value="XPB/Ssl2_N"/>
</dbReference>
<reference evidence="2 3" key="1">
    <citation type="submission" date="2017-06" db="EMBL/GenBank/DDBJ databases">
        <title>Complete genome sequence of Paenibacillus donghaensis KCTC 13049T isolated from East Sea sediment, South Korea.</title>
        <authorList>
            <person name="Jung B.K."/>
            <person name="Hong S.-J."/>
            <person name="Shin J.-H."/>
        </authorList>
    </citation>
    <scope>NUCLEOTIDE SEQUENCE [LARGE SCALE GENOMIC DNA]</scope>
    <source>
        <strain evidence="2 3">KCTC 13049</strain>
    </source>
</reference>
<accession>A0A2Z2KD94</accession>
<dbReference type="AlphaFoldDB" id="A0A2Z2KD94"/>
<evidence type="ECO:0000313" key="2">
    <source>
        <dbReference type="EMBL" id="ASA21030.1"/>
    </source>
</evidence>
<feature type="domain" description="Helicase XPB/Ssl2 N-terminal" evidence="1">
    <location>
        <begin position="336"/>
        <end position="437"/>
    </location>
</feature>
<keyword evidence="3" id="KW-1185">Reference proteome</keyword>
<sequence>MSRLEQLSQGAQELLRRICAAHASEPFVAGKEQRLGPVNQCRAAGTLARQELLQGGWLTAVQEVSGEIFYRIPEAVLPALQQRWFSYTPAALDGSGVKLLREPGAGLAGELFRALLFTAREGLPLTAKGIIARSTMRRLNLQLSLCDETLRSLIMFFPAGDLQFPAAAVAVDLMLCLGLVQRHSKGYSLVPGQLKAWMQLPEPAMDRLLYGIVCRRYGSDRPAARHLRWLLSGRGVAPGVWVSFPALLDWMESTALVDITSRDELASAGQRWLECLAAFGWGELGSAGSGALCFRWTAGKPLPEAGGGAGLWDGLEMDMDMDMEPDSYVETASPSFIVQPDYEILVPPEVPYAVRWSLAGCAELLLSDTLWSYRLTRAQLEFALEQGLDAGQVCRWLESHALGGLPPVVRTSLAQWGRSLGRTTLSGDMLLCRSEEDADALAGHPRLQAGLSRDGPLQFRVTAPSAAALLKELAAAGMAPLRSKGPQSQPPEAVGGWFSLEAASPAERFCLPEQEPQPELLPGPLPARERPHWQPLADLPQEPLYPGLGQVPARWSREWRHYHSSTARQVMEQALAWGIGVSLTLDGQVCEFIPSRITDNPWIVAGYLLEGDSEEGASEMELTAEDWTGMKLVFPVVSRNSSSVEAAGYAMIERSTSSR</sequence>
<evidence type="ECO:0000259" key="1">
    <source>
        <dbReference type="Pfam" id="PF13625"/>
    </source>
</evidence>
<name>A0A2Z2KD94_9BACL</name>
<dbReference type="EMBL" id="CP021780">
    <property type="protein sequence ID" value="ASA21030.1"/>
    <property type="molecule type" value="Genomic_DNA"/>
</dbReference>
<protein>
    <recommendedName>
        <fullName evidence="1">Helicase XPB/Ssl2 N-terminal domain-containing protein</fullName>
    </recommendedName>
</protein>
<dbReference type="OrthoDB" id="2987331at2"/>
<proteinExistence type="predicted"/>
<evidence type="ECO:0000313" key="3">
    <source>
        <dbReference type="Proteomes" id="UP000249890"/>
    </source>
</evidence>
<dbReference type="KEGG" id="pdh:B9T62_09665"/>